<dbReference type="Proteomes" id="UP000582213">
    <property type="component" value="Unassembled WGS sequence"/>
</dbReference>
<reference evidence="2 3" key="1">
    <citation type="submission" date="2019-10" db="EMBL/GenBank/DDBJ databases">
        <title>Genome Sequences from Six Type Strain Members of the Archaeal Family Sulfolobaceae: Acidianus ambivalens, Acidianus infernus, Metallosphaera prunae, Stygiolobus azoricus, Sulfolobus metallicus, and Sulfurisphaera ohwakuensis.</title>
        <authorList>
            <person name="Counts J.A."/>
            <person name="Kelly R.M."/>
        </authorList>
    </citation>
    <scope>NUCLEOTIDE SEQUENCE [LARGE SCALE GENOMIC DNA]</scope>
    <source>
        <strain evidence="2 3">TA-1</strain>
    </source>
</reference>
<dbReference type="Proteomes" id="UP000427373">
    <property type="component" value="Chromosome"/>
</dbReference>
<sequence>MKYVLDMSAIISLIQRLKDRSIDLFKECIMVDLVYYEIGNFLWKIKRPDLLSDFFNVDFVKSLAFS</sequence>
<accession>A0A650CHZ3</accession>
<dbReference type="RefSeq" id="WP_156014960.1">
    <property type="nucleotide sequence ID" value="NZ_CP045484.1"/>
</dbReference>
<gene>
    <name evidence="2" type="ORF">D1869_09925</name>
    <name evidence="1" type="ORF">HNQ62_002656</name>
</gene>
<evidence type="ECO:0000313" key="1">
    <source>
        <dbReference type="EMBL" id="MBB5254882.1"/>
    </source>
</evidence>
<organism evidence="2 3">
    <name type="scientific">Sulfurisphaera ohwakuensis</name>
    <dbReference type="NCBI Taxonomy" id="69656"/>
    <lineage>
        <taxon>Archaea</taxon>
        <taxon>Thermoproteota</taxon>
        <taxon>Thermoprotei</taxon>
        <taxon>Sulfolobales</taxon>
        <taxon>Sulfolobaceae</taxon>
        <taxon>Sulfurisphaera</taxon>
    </lineage>
</organism>
<dbReference type="Gene3D" id="3.40.50.1010">
    <property type="entry name" value="5'-nuclease"/>
    <property type="match status" value="1"/>
</dbReference>
<reference evidence="1 4" key="2">
    <citation type="submission" date="2020-08" db="EMBL/GenBank/DDBJ databases">
        <title>Genomic Encyclopedia of Type Strains, Phase IV (KMG-IV): sequencing the most valuable type-strain genomes for metagenomic binning, comparative biology and taxonomic classification.</title>
        <authorList>
            <person name="Goeker M."/>
        </authorList>
    </citation>
    <scope>NUCLEOTIDE SEQUENCE [LARGE SCALE GENOMIC DNA]</scope>
    <source>
        <strain evidence="1 4">DSM 12421</strain>
    </source>
</reference>
<proteinExistence type="predicted"/>
<evidence type="ECO:0000313" key="2">
    <source>
        <dbReference type="EMBL" id="QGR17474.1"/>
    </source>
</evidence>
<evidence type="ECO:0000313" key="4">
    <source>
        <dbReference type="Proteomes" id="UP000582213"/>
    </source>
</evidence>
<name>A0A650CHZ3_SULOH</name>
<dbReference type="EMBL" id="JACHFY010000029">
    <property type="protein sequence ID" value="MBB5254882.1"/>
    <property type="molecule type" value="Genomic_DNA"/>
</dbReference>
<dbReference type="OrthoDB" id="168412at2157"/>
<keyword evidence="3" id="KW-1185">Reference proteome</keyword>
<dbReference type="AlphaFoldDB" id="A0A650CHZ3"/>
<dbReference type="GeneID" id="42801564"/>
<evidence type="ECO:0000313" key="3">
    <source>
        <dbReference type="Proteomes" id="UP000427373"/>
    </source>
</evidence>
<dbReference type="EMBL" id="CP045484">
    <property type="protein sequence ID" value="QGR17474.1"/>
    <property type="molecule type" value="Genomic_DNA"/>
</dbReference>
<dbReference type="KEGG" id="soh:D1869_09925"/>
<protein>
    <submittedName>
        <fullName evidence="1">Putative nucleic acid-binding protein</fullName>
    </submittedName>
</protein>